<dbReference type="SUPFAM" id="SSF81383">
    <property type="entry name" value="F-box domain"/>
    <property type="match status" value="1"/>
</dbReference>
<accession>A0A8H6TV37</accession>
<dbReference type="OrthoDB" id="1431934at2759"/>
<dbReference type="Pfam" id="PF00646">
    <property type="entry name" value="F-box"/>
    <property type="match status" value="1"/>
</dbReference>
<dbReference type="InterPro" id="IPR001810">
    <property type="entry name" value="F-box_dom"/>
</dbReference>
<gene>
    <name evidence="10" type="ORF">HMN09_00110000</name>
</gene>
<dbReference type="Pfam" id="PF00097">
    <property type="entry name" value="zf-C3HC4"/>
    <property type="match status" value="1"/>
</dbReference>
<name>A0A8H6TV37_MYCCL</name>
<feature type="domain" description="F-box" evidence="9">
    <location>
        <begin position="2"/>
        <end position="53"/>
    </location>
</feature>
<dbReference type="Proteomes" id="UP000613580">
    <property type="component" value="Unassembled WGS sequence"/>
</dbReference>
<evidence type="ECO:0000313" key="10">
    <source>
        <dbReference type="EMBL" id="KAF7323292.1"/>
    </source>
</evidence>
<evidence type="ECO:0000313" key="11">
    <source>
        <dbReference type="Proteomes" id="UP000613580"/>
    </source>
</evidence>
<keyword evidence="10" id="KW-0808">Transferase</keyword>
<dbReference type="InterPro" id="IPR017907">
    <property type="entry name" value="Znf_RING_CS"/>
</dbReference>
<dbReference type="InterPro" id="IPR018957">
    <property type="entry name" value="Znf_C3HC4_RING-type"/>
</dbReference>
<dbReference type="AlphaFoldDB" id="A0A8H6TV37"/>
<keyword evidence="5" id="KW-0175">Coiled coil</keyword>
<feature type="region of interest" description="Disordered" evidence="6">
    <location>
        <begin position="274"/>
        <end position="325"/>
    </location>
</feature>
<keyword evidence="1 4" id="KW-0479">Metal-binding</keyword>
<evidence type="ECO:0000256" key="6">
    <source>
        <dbReference type="SAM" id="MobiDB-lite"/>
    </source>
</evidence>
<evidence type="ECO:0000259" key="9">
    <source>
        <dbReference type="PROSITE" id="PS50181"/>
    </source>
</evidence>
<dbReference type="SUPFAM" id="SSF57850">
    <property type="entry name" value="RING/U-box"/>
    <property type="match status" value="1"/>
</dbReference>
<keyword evidence="2 4" id="KW-0863">Zinc-finger</keyword>
<dbReference type="PROSITE" id="PS00518">
    <property type="entry name" value="ZF_RING_1"/>
    <property type="match status" value="1"/>
</dbReference>
<dbReference type="InterPro" id="IPR036855">
    <property type="entry name" value="Znf_CCCH_sf"/>
</dbReference>
<dbReference type="CDD" id="cd09917">
    <property type="entry name" value="F-box_SF"/>
    <property type="match status" value="1"/>
</dbReference>
<dbReference type="PROSITE" id="PS50181">
    <property type="entry name" value="FBOX"/>
    <property type="match status" value="1"/>
</dbReference>
<dbReference type="CDD" id="cd16449">
    <property type="entry name" value="RING-HC"/>
    <property type="match status" value="1"/>
</dbReference>
<feature type="zinc finger region" description="C3H1-type" evidence="4">
    <location>
        <begin position="244"/>
        <end position="272"/>
    </location>
</feature>
<evidence type="ECO:0000256" key="4">
    <source>
        <dbReference type="PROSITE-ProRule" id="PRU00723"/>
    </source>
</evidence>
<evidence type="ECO:0000259" key="7">
    <source>
        <dbReference type="PROSITE" id="PS50089"/>
    </source>
</evidence>
<evidence type="ECO:0000256" key="5">
    <source>
        <dbReference type="SAM" id="Coils"/>
    </source>
</evidence>
<proteinExistence type="predicted"/>
<dbReference type="PROSITE" id="PS50103">
    <property type="entry name" value="ZF_C3H1"/>
    <property type="match status" value="1"/>
</dbReference>
<evidence type="ECO:0000256" key="1">
    <source>
        <dbReference type="ARBA" id="ARBA00022723"/>
    </source>
</evidence>
<keyword evidence="3 4" id="KW-0862">Zinc</keyword>
<dbReference type="InterPro" id="IPR013083">
    <property type="entry name" value="Znf_RING/FYVE/PHD"/>
</dbReference>
<reference evidence="10" key="1">
    <citation type="submission" date="2020-05" db="EMBL/GenBank/DDBJ databases">
        <title>Mycena genomes resolve the evolution of fungal bioluminescence.</title>
        <authorList>
            <person name="Tsai I.J."/>
        </authorList>
    </citation>
    <scope>NUCLEOTIDE SEQUENCE</scope>
    <source>
        <strain evidence="10">110903Hualien_Pintung</strain>
    </source>
</reference>
<feature type="compositionally biased region" description="Basic and acidic residues" evidence="6">
    <location>
        <begin position="297"/>
        <end position="323"/>
    </location>
</feature>
<dbReference type="Gene3D" id="3.30.40.10">
    <property type="entry name" value="Zinc/RING finger domain, C3HC4 (zinc finger)"/>
    <property type="match status" value="1"/>
</dbReference>
<dbReference type="GO" id="GO:0016740">
    <property type="term" value="F:transferase activity"/>
    <property type="evidence" value="ECO:0007669"/>
    <property type="project" value="UniProtKB-KW"/>
</dbReference>
<dbReference type="InterPro" id="IPR001841">
    <property type="entry name" value="Znf_RING"/>
</dbReference>
<dbReference type="InterPro" id="IPR000571">
    <property type="entry name" value="Znf_CCCH"/>
</dbReference>
<evidence type="ECO:0000256" key="2">
    <source>
        <dbReference type="ARBA" id="ARBA00022771"/>
    </source>
</evidence>
<dbReference type="PROSITE" id="PS50089">
    <property type="entry name" value="ZF_RING_2"/>
    <property type="match status" value="1"/>
</dbReference>
<protein>
    <submittedName>
        <fullName evidence="10">RBR-type E3 ubiquitin transferase</fullName>
    </submittedName>
</protein>
<dbReference type="SUPFAM" id="SSF90229">
    <property type="entry name" value="CCCH zinc finger"/>
    <property type="match status" value="1"/>
</dbReference>
<evidence type="ECO:0000256" key="3">
    <source>
        <dbReference type="ARBA" id="ARBA00022833"/>
    </source>
</evidence>
<feature type="domain" description="C3H1-type" evidence="8">
    <location>
        <begin position="244"/>
        <end position="272"/>
    </location>
</feature>
<sequence>MYSPLDNFPPELLAKILINLPYLSLLETMRVSKLFYAVITQDPILAIQTFKKASKTFIDPTSEYDHSLDTPEPVRLHPAFKKIHYRLGHGVDEVILEYTHATPQPRLWDLNIANDLVSIPAVTKMEVRVRDHNWSGEGFKVVTKNPKGVRLIDLFDAYVRESSIAPNKSVEKNKIRAGWKNSGASHIGLWDVSRTGLLLVGSMVPIWKIMAGKRHFKSPSRLNGPNLSSFLTNLRVLLTWWSSMSSLRPCKFYHSNTGCKLGDTCRFPHNDPFTAPNAEASNPRSDGRLATKRAPKARREATQNDVRANTEDRGPATHGKDAPQRPLAFQLFQTRLTVLEREEASKAQAAAELLRREAARRAELERQRQRAETVRQEAAHTIQRIVLGTSLVTYGAGAAIHNIIPGFDLCRIRIKGLPLSAKPHEVIALFTQQGVDRNRLFLVSHKAVQGRMEATVIATAEEGRAVAIGLEGIEFRESQLEFEVFDNANGMGSSASKDCDTLTLTWRAPSNAVVATFASEQVAWAMVRTLDRQLCGGRRVKVETNTPPPSRVLFEGGRSIKISRLPLVIAHETVAQFAVGCEMLRYLKPVVYDVADGVRTLEHQIRALAPPDVLSFEVVSWGDDADGNISVKARFTSWEIAKHVEQWFAGQKIAYLGNGIVWTRLATPHRYILSIAAEQYHAQRRLWDALSDVPNKTAASVIIMQQNSPIDRVRIRVVGEDKKAVGSLKVRVEHLASGEALSRDLWHRSFRTPAGTEFLESVYHHTYAYARADWKLCVVKLFGRGLAFRRAREMVRNEVERLNALEWSVFLKRQSIRFFVQRGIKTLKDALGEDNATLTFSDGAAKLVVRGGDRDDAGQIVSQLIAESLEQTTSHTTNGAICPICYDTVAHPVILGCDHSYCMSCLRHYLRTAGDTFPLKCLGNEATCNVPIALPVIERFVPHAQFQKLLDAAYVRYIEQHTDEFKYCKTPDCNQASGIHMPVVFLQSVLQLR</sequence>
<dbReference type="EMBL" id="JACAZE010000001">
    <property type="protein sequence ID" value="KAF7323292.1"/>
    <property type="molecule type" value="Genomic_DNA"/>
</dbReference>
<feature type="domain" description="RING-type" evidence="7">
    <location>
        <begin position="882"/>
        <end position="921"/>
    </location>
</feature>
<keyword evidence="11" id="KW-1185">Reference proteome</keyword>
<dbReference type="InterPro" id="IPR036047">
    <property type="entry name" value="F-box-like_dom_sf"/>
</dbReference>
<dbReference type="GO" id="GO:0008270">
    <property type="term" value="F:zinc ion binding"/>
    <property type="evidence" value="ECO:0007669"/>
    <property type="project" value="UniProtKB-KW"/>
</dbReference>
<organism evidence="10 11">
    <name type="scientific">Mycena chlorophos</name>
    <name type="common">Agaric fungus</name>
    <name type="synonym">Agaricus chlorophos</name>
    <dbReference type="NCBI Taxonomy" id="658473"/>
    <lineage>
        <taxon>Eukaryota</taxon>
        <taxon>Fungi</taxon>
        <taxon>Dikarya</taxon>
        <taxon>Basidiomycota</taxon>
        <taxon>Agaricomycotina</taxon>
        <taxon>Agaricomycetes</taxon>
        <taxon>Agaricomycetidae</taxon>
        <taxon>Agaricales</taxon>
        <taxon>Marasmiineae</taxon>
        <taxon>Mycenaceae</taxon>
        <taxon>Mycena</taxon>
    </lineage>
</organism>
<comment type="caution">
    <text evidence="10">The sequence shown here is derived from an EMBL/GenBank/DDBJ whole genome shotgun (WGS) entry which is preliminary data.</text>
</comment>
<evidence type="ECO:0000259" key="8">
    <source>
        <dbReference type="PROSITE" id="PS50103"/>
    </source>
</evidence>
<feature type="coiled-coil region" evidence="5">
    <location>
        <begin position="347"/>
        <end position="384"/>
    </location>
</feature>